<proteinExistence type="predicted"/>
<reference evidence="1" key="1">
    <citation type="submission" date="2020-08" db="EMBL/GenBank/DDBJ databases">
        <title>Genome sequencing and assembly of the red palm weevil Rhynchophorus ferrugineus.</title>
        <authorList>
            <person name="Dias G.B."/>
            <person name="Bergman C.M."/>
            <person name="Manee M."/>
        </authorList>
    </citation>
    <scope>NUCLEOTIDE SEQUENCE</scope>
    <source>
        <strain evidence="1">AA-2017</strain>
        <tissue evidence="1">Whole larva</tissue>
    </source>
</reference>
<evidence type="ECO:0000313" key="2">
    <source>
        <dbReference type="Proteomes" id="UP000625711"/>
    </source>
</evidence>
<protein>
    <submittedName>
        <fullName evidence="1">Uncharacterized protein</fullName>
    </submittedName>
</protein>
<organism evidence="1 2">
    <name type="scientific">Rhynchophorus ferrugineus</name>
    <name type="common">Red palm weevil</name>
    <name type="synonym">Curculio ferrugineus</name>
    <dbReference type="NCBI Taxonomy" id="354439"/>
    <lineage>
        <taxon>Eukaryota</taxon>
        <taxon>Metazoa</taxon>
        <taxon>Ecdysozoa</taxon>
        <taxon>Arthropoda</taxon>
        <taxon>Hexapoda</taxon>
        <taxon>Insecta</taxon>
        <taxon>Pterygota</taxon>
        <taxon>Neoptera</taxon>
        <taxon>Endopterygota</taxon>
        <taxon>Coleoptera</taxon>
        <taxon>Polyphaga</taxon>
        <taxon>Cucujiformia</taxon>
        <taxon>Curculionidae</taxon>
        <taxon>Dryophthorinae</taxon>
        <taxon>Rhynchophorus</taxon>
    </lineage>
</organism>
<sequence length="129" mass="14844">METPPRAWRSVAPTSRSWDLTAILIKVIADTEKPSDREIRPVLRTREDPPPERGRALDRCTIDSVVYEASLRRSGYEVHCFDSSTVPGRFLEFLISHTCYVCLINLSSSLKIQRAFCIRPMSFQQVRMN</sequence>
<dbReference type="EMBL" id="JAACXV010000336">
    <property type="protein sequence ID" value="KAF7279843.1"/>
    <property type="molecule type" value="Genomic_DNA"/>
</dbReference>
<keyword evidence="2" id="KW-1185">Reference proteome</keyword>
<accession>A0A834IK03</accession>
<gene>
    <name evidence="1" type="ORF">GWI33_006678</name>
</gene>
<dbReference type="Proteomes" id="UP000625711">
    <property type="component" value="Unassembled WGS sequence"/>
</dbReference>
<comment type="caution">
    <text evidence="1">The sequence shown here is derived from an EMBL/GenBank/DDBJ whole genome shotgun (WGS) entry which is preliminary data.</text>
</comment>
<name>A0A834IK03_RHYFE</name>
<dbReference type="AlphaFoldDB" id="A0A834IK03"/>
<evidence type="ECO:0000313" key="1">
    <source>
        <dbReference type="EMBL" id="KAF7279843.1"/>
    </source>
</evidence>